<dbReference type="InterPro" id="IPR014710">
    <property type="entry name" value="RmlC-like_jellyroll"/>
</dbReference>
<dbReference type="InterPro" id="IPR003829">
    <property type="entry name" value="Pirin_N_dom"/>
</dbReference>
<dbReference type="InterPro" id="IPR011051">
    <property type="entry name" value="RmlC_Cupin_sf"/>
</dbReference>
<sequence>MTTTTGTATATAAPAGTRPTPSTRSTVEVIDPVHTLEGAGFPVRRPFPVPELPFLDPFLMIDQTGPLLLAPGEAKGAPDHPHRGFEAVSYVIEGAMEYADSAGHRGVTGPGDVQWLTAGAGIVHSNMPSAELLERGGRQHLVQIWVNLPARLKGLPPHTQNHGPGTIPTVPTGDGGELTVIAGSTHGVTGPFDTHLPVLLVHARLAAGGRAEFTVPAHHNAAVYVLSGAAAVPAAALADGRLAVLAQDGERIVVTAPGDAAEVLVLAGEPIGEPVARGGPFVMNTVEELRQAQADFAAGRLGRSTS</sequence>
<dbReference type="Pfam" id="PF05726">
    <property type="entry name" value="Pirin_C"/>
    <property type="match status" value="1"/>
</dbReference>
<organism evidence="6 7">
    <name type="scientific">Kitasatospora nipponensis</name>
    <dbReference type="NCBI Taxonomy" id="258049"/>
    <lineage>
        <taxon>Bacteria</taxon>
        <taxon>Bacillati</taxon>
        <taxon>Actinomycetota</taxon>
        <taxon>Actinomycetes</taxon>
        <taxon>Kitasatosporales</taxon>
        <taxon>Streptomycetaceae</taxon>
        <taxon>Kitasatospora</taxon>
    </lineage>
</organism>
<reference evidence="6 7" key="1">
    <citation type="journal article" date="2019" name="Int. J. Syst. Evol. Microbiol.">
        <title>The Global Catalogue of Microorganisms (GCM) 10K type strain sequencing project: providing services to taxonomists for standard genome sequencing and annotation.</title>
        <authorList>
            <consortium name="The Broad Institute Genomics Platform"/>
            <consortium name="The Broad Institute Genome Sequencing Center for Infectious Disease"/>
            <person name="Wu L."/>
            <person name="Ma J."/>
        </authorList>
    </citation>
    <scope>NUCLEOTIDE SEQUENCE [LARGE SCALE GENOMIC DNA]</scope>
    <source>
        <strain evidence="6 7">JCM 13004</strain>
    </source>
</reference>
<evidence type="ECO:0000256" key="2">
    <source>
        <dbReference type="RuleBase" id="RU003457"/>
    </source>
</evidence>
<evidence type="ECO:0000259" key="5">
    <source>
        <dbReference type="Pfam" id="PF05726"/>
    </source>
</evidence>
<dbReference type="PIRSF" id="PIRSF006232">
    <property type="entry name" value="Pirin"/>
    <property type="match status" value="1"/>
</dbReference>
<evidence type="ECO:0000256" key="1">
    <source>
        <dbReference type="ARBA" id="ARBA00008416"/>
    </source>
</evidence>
<dbReference type="InterPro" id="IPR012093">
    <property type="entry name" value="Pirin"/>
</dbReference>
<evidence type="ECO:0000313" key="7">
    <source>
        <dbReference type="Proteomes" id="UP001500037"/>
    </source>
</evidence>
<dbReference type="Pfam" id="PF02678">
    <property type="entry name" value="Pirin"/>
    <property type="match status" value="1"/>
</dbReference>
<dbReference type="PANTHER" id="PTHR13903:SF8">
    <property type="entry name" value="PIRIN"/>
    <property type="match status" value="1"/>
</dbReference>
<accession>A0ABN1T8K5</accession>
<keyword evidence="7" id="KW-1185">Reference proteome</keyword>
<dbReference type="Proteomes" id="UP001500037">
    <property type="component" value="Unassembled WGS sequence"/>
</dbReference>
<dbReference type="CDD" id="cd02909">
    <property type="entry name" value="cupin_pirin_N"/>
    <property type="match status" value="1"/>
</dbReference>
<dbReference type="PANTHER" id="PTHR13903">
    <property type="entry name" value="PIRIN-RELATED"/>
    <property type="match status" value="1"/>
</dbReference>
<evidence type="ECO:0000256" key="3">
    <source>
        <dbReference type="SAM" id="MobiDB-lite"/>
    </source>
</evidence>
<dbReference type="InterPro" id="IPR008778">
    <property type="entry name" value="Pirin_C_dom"/>
</dbReference>
<feature type="domain" description="Pirin C-terminal" evidence="5">
    <location>
        <begin position="201"/>
        <end position="301"/>
    </location>
</feature>
<dbReference type="CDD" id="cd02247">
    <property type="entry name" value="cupin_pirin_C"/>
    <property type="match status" value="1"/>
</dbReference>
<dbReference type="SUPFAM" id="SSF51182">
    <property type="entry name" value="RmlC-like cupins"/>
    <property type="match status" value="1"/>
</dbReference>
<comment type="caution">
    <text evidence="6">The sequence shown here is derived from an EMBL/GenBank/DDBJ whole genome shotgun (WGS) entry which is preliminary data.</text>
</comment>
<proteinExistence type="inferred from homology"/>
<gene>
    <name evidence="6" type="ORF">GCM10009665_77040</name>
</gene>
<feature type="region of interest" description="Disordered" evidence="3">
    <location>
        <begin position="1"/>
        <end position="25"/>
    </location>
</feature>
<dbReference type="Gene3D" id="2.60.120.10">
    <property type="entry name" value="Jelly Rolls"/>
    <property type="match status" value="2"/>
</dbReference>
<evidence type="ECO:0000313" key="6">
    <source>
        <dbReference type="EMBL" id="GAA1069568.1"/>
    </source>
</evidence>
<name>A0ABN1T8K5_9ACTN</name>
<dbReference type="EMBL" id="BAAALF010000339">
    <property type="protein sequence ID" value="GAA1069568.1"/>
    <property type="molecule type" value="Genomic_DNA"/>
</dbReference>
<comment type="similarity">
    <text evidence="1 2">Belongs to the pirin family.</text>
</comment>
<evidence type="ECO:0000259" key="4">
    <source>
        <dbReference type="Pfam" id="PF02678"/>
    </source>
</evidence>
<dbReference type="RefSeq" id="WP_344446971.1">
    <property type="nucleotide sequence ID" value="NZ_BAAALF010000339.1"/>
</dbReference>
<feature type="domain" description="Pirin N-terminal" evidence="4">
    <location>
        <begin position="42"/>
        <end position="146"/>
    </location>
</feature>
<protein>
    <submittedName>
        <fullName evidence="6">Pirin family protein</fullName>
    </submittedName>
</protein>